<proteinExistence type="predicted"/>
<sequence>MQKKDKEKVFGGEWSEAQLREFLSANSYDGSDADYVAAIRAYRHMLPEVFAEYVELFKAEGHNLNAKNAEGVTILQTIASHSKGEEYAAALREAGAE</sequence>
<dbReference type="RefSeq" id="WP_260976151.1">
    <property type="nucleotide sequence ID" value="NZ_JAOANI010000015.1"/>
</dbReference>
<reference evidence="1" key="2">
    <citation type="submission" date="2022-08" db="EMBL/GenBank/DDBJ databases">
        <authorList>
            <person name="Dong C."/>
        </authorList>
    </citation>
    <scope>NUCLEOTIDE SEQUENCE</scope>
    <source>
        <strain evidence="1">59MF3M-4</strain>
    </source>
</reference>
<dbReference type="EMBL" id="JAOANI010000015">
    <property type="protein sequence ID" value="MCT7359283.1"/>
    <property type="molecule type" value="Genomic_DNA"/>
</dbReference>
<evidence type="ECO:0000313" key="1">
    <source>
        <dbReference type="EMBL" id="MCT7359283.1"/>
    </source>
</evidence>
<reference evidence="1" key="1">
    <citation type="journal article" date="2022" name="Front. Microbiol.">
        <title>Genome-based taxonomic rearrangement of Oceanobacter-related bacteria including the description of Thalassolituus hydrocarbonoclasticus sp. nov. and Thalassolituus pacificus sp. nov. and emended description of the genus Thalassolituus.</title>
        <authorList>
            <person name="Dong C."/>
            <person name="Wei L."/>
            <person name="Wang J."/>
            <person name="Lai Q."/>
            <person name="Huang Z."/>
            <person name="Shao Z."/>
        </authorList>
    </citation>
    <scope>NUCLEOTIDE SEQUENCE</scope>
    <source>
        <strain evidence="1">59MF3M-4</strain>
    </source>
</reference>
<dbReference type="NCBIfam" id="NF038106">
    <property type="entry name" value="gamma_NF038106"/>
    <property type="match status" value="1"/>
</dbReference>
<dbReference type="AlphaFoldDB" id="A0A9X3ASS1"/>
<accession>A0A9X3ASS1</accession>
<comment type="caution">
    <text evidence="1">The sequence shown here is derived from an EMBL/GenBank/DDBJ whole genome shotgun (WGS) entry which is preliminary data.</text>
</comment>
<name>A0A9X3ASS1_9GAMM</name>
<organism evidence="1 2">
    <name type="scientific">Thalassolituus pacificus</name>
    <dbReference type="NCBI Taxonomy" id="2975440"/>
    <lineage>
        <taxon>Bacteria</taxon>
        <taxon>Pseudomonadati</taxon>
        <taxon>Pseudomonadota</taxon>
        <taxon>Gammaproteobacteria</taxon>
        <taxon>Oceanospirillales</taxon>
        <taxon>Oceanospirillaceae</taxon>
        <taxon>Thalassolituus</taxon>
    </lineage>
</organism>
<dbReference type="Proteomes" id="UP001147830">
    <property type="component" value="Unassembled WGS sequence"/>
</dbReference>
<protein>
    <submittedName>
        <fullName evidence="1">PA4642 family protein</fullName>
    </submittedName>
</protein>
<keyword evidence="2" id="KW-1185">Reference proteome</keyword>
<dbReference type="InterPro" id="IPR047742">
    <property type="entry name" value="PA4642-like"/>
</dbReference>
<evidence type="ECO:0000313" key="2">
    <source>
        <dbReference type="Proteomes" id="UP001147830"/>
    </source>
</evidence>
<gene>
    <name evidence="1" type="ORF">NYR02_09640</name>
</gene>